<organism evidence="1 2">
    <name type="scientific">Plakobranchus ocellatus</name>
    <dbReference type="NCBI Taxonomy" id="259542"/>
    <lineage>
        <taxon>Eukaryota</taxon>
        <taxon>Metazoa</taxon>
        <taxon>Spiralia</taxon>
        <taxon>Lophotrochozoa</taxon>
        <taxon>Mollusca</taxon>
        <taxon>Gastropoda</taxon>
        <taxon>Heterobranchia</taxon>
        <taxon>Euthyneura</taxon>
        <taxon>Panpulmonata</taxon>
        <taxon>Sacoglossa</taxon>
        <taxon>Placobranchoidea</taxon>
        <taxon>Plakobranchidae</taxon>
        <taxon>Plakobranchus</taxon>
    </lineage>
</organism>
<sequence>MNYMYIEIGGGGRTSREKKDRARYRVSTGKADTFVPSRSAFITQAGYISAKREREEMVVLRPQLSLRRFFKTKQKILPAKEKIKLEKSGHFQLNREIMN</sequence>
<comment type="caution">
    <text evidence="1">The sequence shown here is derived from an EMBL/GenBank/DDBJ whole genome shotgun (WGS) entry which is preliminary data.</text>
</comment>
<dbReference type="Proteomes" id="UP000735302">
    <property type="component" value="Unassembled WGS sequence"/>
</dbReference>
<accession>A0AAV4CRL4</accession>
<reference evidence="1 2" key="1">
    <citation type="journal article" date="2021" name="Elife">
        <title>Chloroplast acquisition without the gene transfer in kleptoplastic sea slugs, Plakobranchus ocellatus.</title>
        <authorList>
            <person name="Maeda T."/>
            <person name="Takahashi S."/>
            <person name="Yoshida T."/>
            <person name="Shimamura S."/>
            <person name="Takaki Y."/>
            <person name="Nagai Y."/>
            <person name="Toyoda A."/>
            <person name="Suzuki Y."/>
            <person name="Arimoto A."/>
            <person name="Ishii H."/>
            <person name="Satoh N."/>
            <person name="Nishiyama T."/>
            <person name="Hasebe M."/>
            <person name="Maruyama T."/>
            <person name="Minagawa J."/>
            <person name="Obokata J."/>
            <person name="Shigenobu S."/>
        </authorList>
    </citation>
    <scope>NUCLEOTIDE SEQUENCE [LARGE SCALE GENOMIC DNA]</scope>
</reference>
<dbReference type="EMBL" id="BLXT01006915">
    <property type="protein sequence ID" value="GFO34538.1"/>
    <property type="molecule type" value="Genomic_DNA"/>
</dbReference>
<keyword evidence="2" id="KW-1185">Reference proteome</keyword>
<gene>
    <name evidence="1" type="ORF">PoB_006104300</name>
</gene>
<evidence type="ECO:0000313" key="2">
    <source>
        <dbReference type="Proteomes" id="UP000735302"/>
    </source>
</evidence>
<proteinExistence type="predicted"/>
<evidence type="ECO:0000313" key="1">
    <source>
        <dbReference type="EMBL" id="GFO34538.1"/>
    </source>
</evidence>
<name>A0AAV4CRL4_9GAST</name>
<dbReference type="AlphaFoldDB" id="A0AAV4CRL4"/>
<protein>
    <submittedName>
        <fullName evidence="1">Uncharacterized protein</fullName>
    </submittedName>
</protein>